<dbReference type="PANTHER" id="PTHR11118:SF1">
    <property type="entry name" value="RNA-SPLICING LIGASE RTCB HOMOLOG"/>
    <property type="match status" value="1"/>
</dbReference>
<evidence type="ECO:0000256" key="4">
    <source>
        <dbReference type="ARBA" id="ARBA00022741"/>
    </source>
</evidence>
<dbReference type="InterPro" id="IPR001233">
    <property type="entry name" value="RtcB"/>
</dbReference>
<dbReference type="AlphaFoldDB" id="A0A0C3AL43"/>
<feature type="region of interest" description="Disordered" evidence="11">
    <location>
        <begin position="325"/>
        <end position="344"/>
    </location>
</feature>
<evidence type="ECO:0000256" key="1">
    <source>
        <dbReference type="ARBA" id="ARBA00012726"/>
    </source>
</evidence>
<evidence type="ECO:0000256" key="3">
    <source>
        <dbReference type="ARBA" id="ARBA00022723"/>
    </source>
</evidence>
<keyword evidence="6 10" id="KW-0464">Manganese</keyword>
<dbReference type="GO" id="GO:0170057">
    <property type="term" value="F:RNA ligase (GTP) activity"/>
    <property type="evidence" value="ECO:0007669"/>
    <property type="project" value="UniProtKB-EC"/>
</dbReference>
<keyword evidence="3 10" id="KW-0479">Metal-binding</keyword>
<dbReference type="SUPFAM" id="SSF103365">
    <property type="entry name" value="Hypothetical protein PH1602"/>
    <property type="match status" value="1"/>
</dbReference>
<dbReference type="EC" id="6.5.1.8" evidence="1"/>
<evidence type="ECO:0000256" key="8">
    <source>
        <dbReference type="PIRSR" id="PIRSR601233-1"/>
    </source>
</evidence>
<feature type="binding site" evidence="9">
    <location>
        <position position="398"/>
    </location>
    <ligand>
        <name>GMP</name>
        <dbReference type="ChEBI" id="CHEBI:58115"/>
    </ligand>
</feature>
<dbReference type="InterPro" id="IPR036025">
    <property type="entry name" value="RtcB-like_sf"/>
</dbReference>
<protein>
    <recommendedName>
        <fullName evidence="1">3'-phosphate/5'-hydroxy nucleic acid ligase</fullName>
        <ecNumber evidence="1">6.5.1.8</ecNumber>
    </recommendedName>
</protein>
<evidence type="ECO:0000313" key="12">
    <source>
        <dbReference type="EMBL" id="KIM25310.1"/>
    </source>
</evidence>
<dbReference type="Pfam" id="PF01139">
    <property type="entry name" value="RtcB"/>
    <property type="match status" value="2"/>
</dbReference>
<evidence type="ECO:0000256" key="11">
    <source>
        <dbReference type="SAM" id="MobiDB-lite"/>
    </source>
</evidence>
<feature type="binding site" evidence="10">
    <location>
        <position position="356"/>
    </location>
    <ligand>
        <name>Mn(2+)</name>
        <dbReference type="ChEBI" id="CHEBI:29035"/>
        <label>2</label>
    </ligand>
</feature>
<evidence type="ECO:0000256" key="6">
    <source>
        <dbReference type="ARBA" id="ARBA00023211"/>
    </source>
</evidence>
<keyword evidence="5 9" id="KW-0342">GTP-binding</keyword>
<feature type="binding site" evidence="10">
    <location>
        <position position="256"/>
    </location>
    <ligand>
        <name>Mn(2+)</name>
        <dbReference type="ChEBI" id="CHEBI:29035"/>
        <label>2</label>
    </ligand>
</feature>
<proteinExistence type="predicted"/>
<sequence>MPNRRITIILNSNQTKRITVLVPVPTSGDTEYNVKEHILLQARNKFLNRYLSVVYLWGGEELKDGEVLSDKEEEVLVSKGEAYIGPPKKQKRSDGKVGEVRVLANTSFVHEEAVKQLEAVAELEGVYAAVGMPDLHKGDRFPIGCAIAAKGIYPALIGSDIGCGISLYPLGTKPAHLTPEKLALRLRRLDEPWEGDARAWLKLYGIEKETEWDMESLGTVGGGNHFAEIVTVERIVDAEACESMGVSENHLYLLAHTGSRGLGASILRDYTRSNGNPYLTSDNPEFNVYLEQHNHTVLWAKANRDLLAHRIKNCIFRQIQEQREDEDANELVETKEEAETSRDPREDLGKILDVTHNSVRQCGYEVDGNMVDVWLHRKGAAPTDQGFVPCPGSRGDFSWILQPMGDGQSNAHSLAHGAGRLHARNAPNLRRGKVDELTTTSLGSCVICTDPDLLVQERPEAYKSVQAVVDDMEEGGIAEGVVVLRPYVTYKTSQERGK</sequence>
<dbReference type="HOGENOM" id="CLU_022279_3_0_1"/>
<keyword evidence="2" id="KW-0436">Ligase</keyword>
<comment type="catalytic activity">
    <reaction evidence="7">
        <text>a 3'-end 3'-phospho-ribonucleotide-RNA + a 5'-end dephospho-ribonucleoside-RNA + GTP = a ribonucleotidyl-ribonucleotide-RNA + GMP + diphosphate</text>
        <dbReference type="Rhea" id="RHEA:68076"/>
        <dbReference type="Rhea" id="RHEA-COMP:10463"/>
        <dbReference type="Rhea" id="RHEA-COMP:13936"/>
        <dbReference type="Rhea" id="RHEA-COMP:17355"/>
        <dbReference type="ChEBI" id="CHEBI:33019"/>
        <dbReference type="ChEBI" id="CHEBI:37565"/>
        <dbReference type="ChEBI" id="CHEBI:58115"/>
        <dbReference type="ChEBI" id="CHEBI:83062"/>
        <dbReference type="ChEBI" id="CHEBI:138284"/>
        <dbReference type="ChEBI" id="CHEBI:173118"/>
        <dbReference type="EC" id="6.5.1.8"/>
    </reaction>
</comment>
<reference evidence="13" key="2">
    <citation type="submission" date="2015-01" db="EMBL/GenBank/DDBJ databases">
        <title>Evolutionary Origins and Diversification of the Mycorrhizal Mutualists.</title>
        <authorList>
            <consortium name="DOE Joint Genome Institute"/>
            <consortium name="Mycorrhizal Genomics Consortium"/>
            <person name="Kohler A."/>
            <person name="Kuo A."/>
            <person name="Nagy L.G."/>
            <person name="Floudas D."/>
            <person name="Copeland A."/>
            <person name="Barry K.W."/>
            <person name="Cichocki N."/>
            <person name="Veneault-Fourrey C."/>
            <person name="LaButti K."/>
            <person name="Lindquist E.A."/>
            <person name="Lipzen A."/>
            <person name="Lundell T."/>
            <person name="Morin E."/>
            <person name="Murat C."/>
            <person name="Riley R."/>
            <person name="Ohm R."/>
            <person name="Sun H."/>
            <person name="Tunlid A."/>
            <person name="Henrissat B."/>
            <person name="Grigoriev I.V."/>
            <person name="Hibbett D.S."/>
            <person name="Martin F."/>
        </authorList>
    </citation>
    <scope>NUCLEOTIDE SEQUENCE [LARGE SCALE GENOMIC DNA]</scope>
    <source>
        <strain evidence="13">MAFF 305830</strain>
    </source>
</reference>
<keyword evidence="13" id="KW-1185">Reference proteome</keyword>
<dbReference type="GO" id="GO:0006396">
    <property type="term" value="P:RNA processing"/>
    <property type="evidence" value="ECO:0007669"/>
    <property type="project" value="InterPro"/>
</dbReference>
<gene>
    <name evidence="12" type="ORF">M408DRAFT_10499</name>
</gene>
<evidence type="ECO:0000256" key="9">
    <source>
        <dbReference type="PIRSR" id="PIRSR601233-2"/>
    </source>
</evidence>
<evidence type="ECO:0000256" key="10">
    <source>
        <dbReference type="PIRSR" id="PIRSR601233-3"/>
    </source>
</evidence>
<feature type="compositionally biased region" description="Basic and acidic residues" evidence="11">
    <location>
        <begin position="332"/>
        <end position="344"/>
    </location>
</feature>
<feature type="binding site" evidence="10">
    <location>
        <position position="225"/>
    </location>
    <ligand>
        <name>Mn(2+)</name>
        <dbReference type="ChEBI" id="CHEBI:29035"/>
        <label>1</label>
    </ligand>
</feature>
<feature type="active site" description="GMP-histidine intermediate" evidence="8">
    <location>
        <position position="416"/>
    </location>
</feature>
<evidence type="ECO:0000256" key="2">
    <source>
        <dbReference type="ARBA" id="ARBA00022598"/>
    </source>
</evidence>
<dbReference type="GO" id="GO:0005525">
    <property type="term" value="F:GTP binding"/>
    <property type="evidence" value="ECO:0007669"/>
    <property type="project" value="UniProtKB-KW"/>
</dbReference>
<dbReference type="Proteomes" id="UP000054097">
    <property type="component" value="Unassembled WGS sequence"/>
</dbReference>
<dbReference type="Gene3D" id="3.90.1860.10">
    <property type="entry name" value="tRNA-splicing ligase RtcB"/>
    <property type="match status" value="1"/>
</dbReference>
<feature type="binding site" evidence="9">
    <location>
        <begin position="224"/>
        <end position="228"/>
    </location>
    <ligand>
        <name>GMP</name>
        <dbReference type="ChEBI" id="CHEBI:58115"/>
    </ligand>
</feature>
<evidence type="ECO:0000256" key="5">
    <source>
        <dbReference type="ARBA" id="ARBA00023134"/>
    </source>
</evidence>
<evidence type="ECO:0000313" key="13">
    <source>
        <dbReference type="Proteomes" id="UP000054097"/>
    </source>
</evidence>
<dbReference type="GO" id="GO:0003972">
    <property type="term" value="F:RNA ligase (ATP) activity"/>
    <property type="evidence" value="ECO:0007669"/>
    <property type="project" value="TreeGrafter"/>
</dbReference>
<evidence type="ECO:0000256" key="7">
    <source>
        <dbReference type="ARBA" id="ARBA00047746"/>
    </source>
</evidence>
<organism evidence="12 13">
    <name type="scientific">Serendipita vermifera MAFF 305830</name>
    <dbReference type="NCBI Taxonomy" id="933852"/>
    <lineage>
        <taxon>Eukaryota</taxon>
        <taxon>Fungi</taxon>
        <taxon>Dikarya</taxon>
        <taxon>Basidiomycota</taxon>
        <taxon>Agaricomycotina</taxon>
        <taxon>Agaricomycetes</taxon>
        <taxon>Sebacinales</taxon>
        <taxon>Serendipitaceae</taxon>
        <taxon>Serendipita</taxon>
    </lineage>
</organism>
<name>A0A0C3AL43_SERVB</name>
<dbReference type="STRING" id="933852.A0A0C3AL43"/>
<dbReference type="OrthoDB" id="10249697at2759"/>
<dbReference type="GO" id="GO:0046872">
    <property type="term" value="F:metal ion binding"/>
    <property type="evidence" value="ECO:0007669"/>
    <property type="project" value="UniProtKB-KW"/>
</dbReference>
<reference evidence="12 13" key="1">
    <citation type="submission" date="2014-04" db="EMBL/GenBank/DDBJ databases">
        <authorList>
            <consortium name="DOE Joint Genome Institute"/>
            <person name="Kuo A."/>
            <person name="Zuccaro A."/>
            <person name="Kohler A."/>
            <person name="Nagy L.G."/>
            <person name="Floudas D."/>
            <person name="Copeland A."/>
            <person name="Barry K.W."/>
            <person name="Cichocki N."/>
            <person name="Veneault-Fourrey C."/>
            <person name="LaButti K."/>
            <person name="Lindquist E.A."/>
            <person name="Lipzen A."/>
            <person name="Lundell T."/>
            <person name="Morin E."/>
            <person name="Murat C."/>
            <person name="Sun H."/>
            <person name="Tunlid A."/>
            <person name="Henrissat B."/>
            <person name="Grigoriev I.V."/>
            <person name="Hibbett D.S."/>
            <person name="Martin F."/>
            <person name="Nordberg H.P."/>
            <person name="Cantor M.N."/>
            <person name="Hua S.X."/>
        </authorList>
    </citation>
    <scope>NUCLEOTIDE SEQUENCE [LARGE SCALE GENOMIC DNA]</scope>
    <source>
        <strain evidence="12 13">MAFF 305830</strain>
    </source>
</reference>
<feature type="binding site" evidence="9">
    <location>
        <begin position="356"/>
        <end position="357"/>
    </location>
    <ligand>
        <name>GMP</name>
        <dbReference type="ChEBI" id="CHEBI:58115"/>
    </ligand>
</feature>
<dbReference type="EMBL" id="KN824315">
    <property type="protein sequence ID" value="KIM25310.1"/>
    <property type="molecule type" value="Genomic_DNA"/>
</dbReference>
<keyword evidence="4 9" id="KW-0547">Nucleotide-binding</keyword>
<accession>A0A0C3AL43</accession>
<comment type="cofactor">
    <cofactor evidence="10">
        <name>Mn(2+)</name>
        <dbReference type="ChEBI" id="CHEBI:29035"/>
    </cofactor>
    <text evidence="10">Binds 2 manganese ions per subunit.</text>
</comment>
<dbReference type="PANTHER" id="PTHR11118">
    <property type="entry name" value="RNA-SPLICING LIGASE RTCB HOMOLOG"/>
    <property type="match status" value="1"/>
</dbReference>
<feature type="binding site" evidence="9">
    <location>
        <begin position="416"/>
        <end position="419"/>
    </location>
    <ligand>
        <name>GMP</name>
        <dbReference type="ChEBI" id="CHEBI:58115"/>
    </ligand>
</feature>